<proteinExistence type="predicted"/>
<evidence type="ECO:0000259" key="1">
    <source>
        <dbReference type="PROSITE" id="PS50828"/>
    </source>
</evidence>
<dbReference type="OrthoDB" id="7165597at2"/>
<dbReference type="Proteomes" id="UP000325255">
    <property type="component" value="Unassembled WGS sequence"/>
</dbReference>
<dbReference type="AlphaFoldDB" id="A0A5M6IMI8"/>
<dbReference type="SMART" id="SM00463">
    <property type="entry name" value="SMR"/>
    <property type="match status" value="1"/>
</dbReference>
<keyword evidence="3" id="KW-1185">Reference proteome</keyword>
<dbReference type="Gene3D" id="3.30.1370.110">
    <property type="match status" value="1"/>
</dbReference>
<dbReference type="PROSITE" id="PS50828">
    <property type="entry name" value="SMR"/>
    <property type="match status" value="1"/>
</dbReference>
<reference evidence="2 3" key="1">
    <citation type="submission" date="2019-09" db="EMBL/GenBank/DDBJ databases">
        <title>Genome sequence of Rhodovastum atsumiense, a diverse member of the Acetobacteraceae family of non-sulfur purple photosynthetic bacteria.</title>
        <authorList>
            <person name="Meyer T."/>
            <person name="Kyndt J."/>
        </authorList>
    </citation>
    <scope>NUCLEOTIDE SEQUENCE [LARGE SCALE GENOMIC DNA]</scope>
    <source>
        <strain evidence="2 3">DSM 21279</strain>
    </source>
</reference>
<accession>A0A5M6IMI8</accession>
<dbReference type="SUPFAM" id="SSF160443">
    <property type="entry name" value="SMR domain-like"/>
    <property type="match status" value="1"/>
</dbReference>
<dbReference type="EMBL" id="VWPK01000049">
    <property type="protein sequence ID" value="KAA5609480.1"/>
    <property type="molecule type" value="Genomic_DNA"/>
</dbReference>
<protein>
    <submittedName>
        <fullName evidence="2">Smr/MutS family protein</fullName>
    </submittedName>
</protein>
<dbReference type="PANTHER" id="PTHR35562">
    <property type="entry name" value="DNA ENDONUCLEASE SMRA-RELATED"/>
    <property type="match status" value="1"/>
</dbReference>
<dbReference type="InterPro" id="IPR002625">
    <property type="entry name" value="Smr_dom"/>
</dbReference>
<feature type="domain" description="Smr" evidence="1">
    <location>
        <begin position="112"/>
        <end position="192"/>
    </location>
</feature>
<evidence type="ECO:0000313" key="2">
    <source>
        <dbReference type="EMBL" id="KAA5609480.1"/>
    </source>
</evidence>
<evidence type="ECO:0000313" key="3">
    <source>
        <dbReference type="Proteomes" id="UP000325255"/>
    </source>
</evidence>
<gene>
    <name evidence="2" type="ORF">F1189_23795</name>
</gene>
<sequence length="195" mass="21109">MPAPPWLPAPCREPSNDRRVSAFRRSGLTEQDLSDWASYARQITPLPGRVLPPPPAVLPIVADPLPQPVRSLPLRPPPRPSPFVSIGDQPGGLDNASWNRFRAGKLPPARTLDLHGRTAQRAFQALQAFLHTAQADGVRCVEIITGRGSGEAGGVLRRELPLWLNLPGLRGLVLAAAHPHAANPGAVRVLLRRPR</sequence>
<organism evidence="2 3">
    <name type="scientific">Rhodovastum atsumiense</name>
    <dbReference type="NCBI Taxonomy" id="504468"/>
    <lineage>
        <taxon>Bacteria</taxon>
        <taxon>Pseudomonadati</taxon>
        <taxon>Pseudomonadota</taxon>
        <taxon>Alphaproteobacteria</taxon>
        <taxon>Acetobacterales</taxon>
        <taxon>Acetobacteraceae</taxon>
        <taxon>Rhodovastum</taxon>
    </lineage>
</organism>
<dbReference type="Pfam" id="PF01713">
    <property type="entry name" value="Smr"/>
    <property type="match status" value="1"/>
</dbReference>
<name>A0A5M6IMI8_9PROT</name>
<dbReference type="PANTHER" id="PTHR35562:SF2">
    <property type="entry name" value="DNA ENDONUCLEASE SMRA-RELATED"/>
    <property type="match status" value="1"/>
</dbReference>
<dbReference type="InterPro" id="IPR036063">
    <property type="entry name" value="Smr_dom_sf"/>
</dbReference>
<comment type="caution">
    <text evidence="2">The sequence shown here is derived from an EMBL/GenBank/DDBJ whole genome shotgun (WGS) entry which is preliminary data.</text>
</comment>